<dbReference type="EMBL" id="QXQB01000006">
    <property type="protein sequence ID" value="RJX37269.1"/>
    <property type="molecule type" value="Genomic_DNA"/>
</dbReference>
<feature type="chain" id="PRO_5039694828" description="YhfM-like domain-containing protein" evidence="1">
    <location>
        <begin position="23"/>
        <end position="137"/>
    </location>
</feature>
<organism evidence="3 4">
    <name type="scientific">Paenibacillus pinisoli</name>
    <dbReference type="NCBI Taxonomy" id="1276110"/>
    <lineage>
        <taxon>Bacteria</taxon>
        <taxon>Bacillati</taxon>
        <taxon>Bacillota</taxon>
        <taxon>Bacilli</taxon>
        <taxon>Bacillales</taxon>
        <taxon>Paenibacillaceae</taxon>
        <taxon>Paenibacillus</taxon>
    </lineage>
</organism>
<dbReference type="OrthoDB" id="2738838at2"/>
<dbReference type="Proteomes" id="UP000267798">
    <property type="component" value="Unassembled WGS sequence"/>
</dbReference>
<dbReference type="AlphaFoldDB" id="A0A3A6PGN4"/>
<accession>A0A3A6PGN4</accession>
<keyword evidence="1" id="KW-0732">Signal</keyword>
<proteinExistence type="predicted"/>
<evidence type="ECO:0000313" key="3">
    <source>
        <dbReference type="EMBL" id="RJX37269.1"/>
    </source>
</evidence>
<protein>
    <recommendedName>
        <fullName evidence="2">YhfM-like domain-containing protein</fullName>
    </recommendedName>
</protein>
<gene>
    <name evidence="3" type="ORF">D3P09_23220</name>
</gene>
<keyword evidence="4" id="KW-1185">Reference proteome</keyword>
<feature type="domain" description="YhfM-like" evidence="2">
    <location>
        <begin position="50"/>
        <end position="116"/>
    </location>
</feature>
<reference evidence="3 4" key="1">
    <citation type="submission" date="2018-09" db="EMBL/GenBank/DDBJ databases">
        <title>Paenibacillus aracenensis nov. sp. isolated from a cave in southern Spain.</title>
        <authorList>
            <person name="Jurado V."/>
            <person name="Gutierrez-Patricio S."/>
            <person name="Gonzalez-Pimentel J.L."/>
            <person name="Miller A.Z."/>
            <person name="Laiz L."/>
            <person name="Saiz-Jimenez C."/>
        </authorList>
    </citation>
    <scope>NUCLEOTIDE SEQUENCE [LARGE SCALE GENOMIC DNA]</scope>
    <source>
        <strain evidence="3 4">JCM 19203</strain>
    </source>
</reference>
<feature type="signal peptide" evidence="1">
    <location>
        <begin position="1"/>
        <end position="22"/>
    </location>
</feature>
<evidence type="ECO:0000256" key="1">
    <source>
        <dbReference type="SAM" id="SignalP"/>
    </source>
</evidence>
<evidence type="ECO:0000259" key="2">
    <source>
        <dbReference type="Pfam" id="PF26353"/>
    </source>
</evidence>
<name>A0A3A6PGN4_9BACL</name>
<comment type="caution">
    <text evidence="3">The sequence shown here is derived from an EMBL/GenBank/DDBJ whole genome shotgun (WGS) entry which is preliminary data.</text>
</comment>
<dbReference type="InterPro" id="IPR058780">
    <property type="entry name" value="YhfM-like_dom"/>
</dbReference>
<sequence length="137" mass="14654">MKKVGLAGLVVLLLSLVLSGCASDSSNVKEKRTATLRAMNGLGDGTEGSRKAVTDPEEIAMWHKAIKDAVPEPGIVNMAEPQYQVELGDSVHYLWISEDAGTVMNTGDTHTISTLAPKYAKAVHEAIQRHYPGHTAS</sequence>
<dbReference type="PROSITE" id="PS51257">
    <property type="entry name" value="PROKAR_LIPOPROTEIN"/>
    <property type="match status" value="1"/>
</dbReference>
<evidence type="ECO:0000313" key="4">
    <source>
        <dbReference type="Proteomes" id="UP000267798"/>
    </source>
</evidence>
<dbReference type="RefSeq" id="WP_120113823.1">
    <property type="nucleotide sequence ID" value="NZ_QXQB01000006.1"/>
</dbReference>
<dbReference type="Pfam" id="PF26353">
    <property type="entry name" value="YhfM"/>
    <property type="match status" value="1"/>
</dbReference>